<evidence type="ECO:0000256" key="1">
    <source>
        <dbReference type="SAM" id="MobiDB-lite"/>
    </source>
</evidence>
<gene>
    <name evidence="2" type="ORF">PECAL_2P19750</name>
</gene>
<feature type="compositionally biased region" description="Basic and acidic residues" evidence="1">
    <location>
        <begin position="1144"/>
        <end position="1158"/>
    </location>
</feature>
<feature type="region of interest" description="Disordered" evidence="1">
    <location>
        <begin position="105"/>
        <end position="140"/>
    </location>
</feature>
<organism evidence="2 3">
    <name type="scientific">Pelagomonas calceolata</name>
    <dbReference type="NCBI Taxonomy" id="35677"/>
    <lineage>
        <taxon>Eukaryota</taxon>
        <taxon>Sar</taxon>
        <taxon>Stramenopiles</taxon>
        <taxon>Ochrophyta</taxon>
        <taxon>Pelagophyceae</taxon>
        <taxon>Pelagomonadales</taxon>
        <taxon>Pelagomonadaceae</taxon>
        <taxon>Pelagomonas</taxon>
    </lineage>
</organism>
<dbReference type="EMBL" id="CAKKNE010000002">
    <property type="protein sequence ID" value="CAH0368878.1"/>
    <property type="molecule type" value="Genomic_DNA"/>
</dbReference>
<dbReference type="Proteomes" id="UP000789595">
    <property type="component" value="Unassembled WGS sequence"/>
</dbReference>
<reference evidence="2" key="1">
    <citation type="submission" date="2021-11" db="EMBL/GenBank/DDBJ databases">
        <authorList>
            <consortium name="Genoscope - CEA"/>
            <person name="William W."/>
        </authorList>
    </citation>
    <scope>NUCLEOTIDE SEQUENCE</scope>
</reference>
<feature type="compositionally biased region" description="Basic and acidic residues" evidence="1">
    <location>
        <begin position="808"/>
        <end position="819"/>
    </location>
</feature>
<accession>A0A8J2SCC1</accession>
<keyword evidence="3" id="KW-1185">Reference proteome</keyword>
<proteinExistence type="predicted"/>
<name>A0A8J2SCC1_9STRA</name>
<feature type="compositionally biased region" description="Basic and acidic residues" evidence="1">
    <location>
        <begin position="391"/>
        <end position="410"/>
    </location>
</feature>
<dbReference type="AlphaFoldDB" id="A0A8J2SCC1"/>
<feature type="compositionally biased region" description="Basic and acidic residues" evidence="1">
    <location>
        <begin position="114"/>
        <end position="140"/>
    </location>
</feature>
<feature type="region of interest" description="Disordered" evidence="1">
    <location>
        <begin position="389"/>
        <end position="430"/>
    </location>
</feature>
<feature type="non-terminal residue" evidence="2">
    <location>
        <position position="1158"/>
    </location>
</feature>
<feature type="non-terminal residue" evidence="2">
    <location>
        <position position="1"/>
    </location>
</feature>
<evidence type="ECO:0000313" key="3">
    <source>
        <dbReference type="Proteomes" id="UP000789595"/>
    </source>
</evidence>
<protein>
    <submittedName>
        <fullName evidence="2">Uncharacterized protein</fullName>
    </submittedName>
</protein>
<comment type="caution">
    <text evidence="2">The sequence shown here is derived from an EMBL/GenBank/DDBJ whole genome shotgun (WGS) entry which is preliminary data.</text>
</comment>
<sequence length="1158" mass="128953">SGYVQLNGGRRRGELVWGELLQVDADGLVLQVPDGLRGRARQRRAVDGGLGAVVVLGRQELHLDDLERPGVGARRVDVRDLDAAEERERHGAVVLEELRRHGRPQRELQAAAVAEREGRRPREDEQPDAQELRRRARQPREVRGAPELLVGVGRRHDERAALERRPPVRLDVHVVGRARRHGRPEVLVEARAQELEVVLEGHVEPDGLVLEPARRERHHAAHLEGLALERLADLVLADGLVVEGRREHGVVDLLQLDAVGPRHGLELAHGPLEEEREDLGLEGRRAHERLADEVLQAGVLVRRDDVLEVRGHDDPVRVGERLLDAPLQLLRGPAEEVRQRRRVERDLVAREEEAHARAVRLPIRSDALPVLEVRQRRVLQRLGRVGDQVAEFDRHDDGPLHPPDRGREPVPDAPGLAGLGHAGPQQAGQAVHGVVPARLVRVHLDAEAARVEQRELGGEEQEHLGDGLDGVDGAGRVVVARRRRELERAVGLRVAVGELAELLGVVVDRIVLPDPEAVDLDVLEVARLHRARRHVERDLLRVPERPLDVVGVDGLEGQDLVQVVGPVVGPEALVRVVRREDLARRAGGRVEDGGPVLREFYLLGPRLLEEVARPEGPRQQRGELLPGRGVARERLGDGRCLRARRGVVARALGREAEKRRRHRQRVVAVGLLEREELPQVEVPDAREEQDVDAPVLVDVPVVPGPLAEVRRVDLEVVVVPLEVAVDARERVVDALGAAAGAQELGEAPPQQVVQQHLPREGVEERVRRLRGHGGREALRERDGLDVLLRGEPVLQDRRRDVVHELRDRARAAPDRDERRRRAGRERRRRDGEGARRLRDLDLGRVRDGGAALREAGGVAQRRVVAEDDVRVDDDRQQRLGRVLDVAEGEVALRDHLHLGRVGRRRAQLEVRERARRRARLLRVLGAAAVVDAHPALERAAHGAQHARVHAERLQLREAVGRRDLDTPVADVRERHAPHERREVLALDRVVEHPRLDAARPVHLHQLELVHPDEHRPLPMLGRRVEEGLRHRRLRAAARQAEQRAEAPERRVHVGLVRRLELEERPVLVLDAEGGDALAAVHVEGPHGHAPLAADARQERREGLARVEVAQHEAPVAVEVAARVHGERRGDLRGGGPGRAPPEPVRAERRGAAGGGERA</sequence>
<feature type="region of interest" description="Disordered" evidence="1">
    <location>
        <begin position="808"/>
        <end position="832"/>
    </location>
</feature>
<evidence type="ECO:0000313" key="2">
    <source>
        <dbReference type="EMBL" id="CAH0368878.1"/>
    </source>
</evidence>
<feature type="region of interest" description="Disordered" evidence="1">
    <location>
        <begin position="1124"/>
        <end position="1158"/>
    </location>
</feature>